<name>A0A0S2KNH4_9BACT</name>
<dbReference type="InterPro" id="IPR025380">
    <property type="entry name" value="DUF4369"/>
</dbReference>
<gene>
    <name evidence="2" type="ORF">AS203_11430</name>
</gene>
<dbReference type="InterPro" id="IPR036249">
    <property type="entry name" value="Thioredoxin-like_sf"/>
</dbReference>
<keyword evidence="3" id="KW-1185">Reference proteome</keyword>
<dbReference type="AlphaFoldDB" id="A0A0S2KNH4"/>
<sequence length="333" mass="37054">MSKLISLVLLTLVVVSCGTDSDHFKIEGRLLNLNQGEFYVYSTNGGLDGIDTIKVTGGRFAYEIPCEKAATLVLVFPNFSEQPVFAQPGKSVEIKADASHLKELTVDGTKDNELMNRFREQIVSASPPEIAKCAAQFVEDHPESVVSVYLVRKYFITAPMPDYKRAFALIEQMMKHQTDNGELNRMYLNIKPLAQLSSNGLRLTSFGYAINGESIDKKALLAAQVSVISVWATWSYESIDIQRALKKLQTKSHGRLKIVSICVDASRKDCRDALRQDSISWPTICDGQMLQTPVLKQLGLFSVPDNIVLQRGRIIARGLDAKGLEERVDKLLN</sequence>
<organism evidence="2 3">
    <name type="scientific">Hoylesella enoeca</name>
    <dbReference type="NCBI Taxonomy" id="76123"/>
    <lineage>
        <taxon>Bacteria</taxon>
        <taxon>Pseudomonadati</taxon>
        <taxon>Bacteroidota</taxon>
        <taxon>Bacteroidia</taxon>
        <taxon>Bacteroidales</taxon>
        <taxon>Prevotellaceae</taxon>
        <taxon>Hoylesella</taxon>
    </lineage>
</organism>
<dbReference type="EMBL" id="CP013195">
    <property type="protein sequence ID" value="ALO49620.1"/>
    <property type="molecule type" value="Genomic_DNA"/>
</dbReference>
<dbReference type="STRING" id="76123.AS203_11430"/>
<dbReference type="PROSITE" id="PS51257">
    <property type="entry name" value="PROKAR_LIPOPROTEIN"/>
    <property type="match status" value="1"/>
</dbReference>
<evidence type="ECO:0000259" key="1">
    <source>
        <dbReference type="Pfam" id="PF14289"/>
    </source>
</evidence>
<feature type="domain" description="DUF4369" evidence="1">
    <location>
        <begin position="24"/>
        <end position="115"/>
    </location>
</feature>
<dbReference type="Proteomes" id="UP000056252">
    <property type="component" value="Chromosome"/>
</dbReference>
<dbReference type="RefSeq" id="WP_060544490.1">
    <property type="nucleotide sequence ID" value="NZ_CP013195.1"/>
</dbReference>
<dbReference type="Gene3D" id="3.40.30.10">
    <property type="entry name" value="Glutaredoxin"/>
    <property type="match status" value="1"/>
</dbReference>
<dbReference type="SUPFAM" id="SSF52833">
    <property type="entry name" value="Thioredoxin-like"/>
    <property type="match status" value="1"/>
</dbReference>
<dbReference type="KEGG" id="peo:AS203_11430"/>
<proteinExistence type="predicted"/>
<dbReference type="OrthoDB" id="637389at2"/>
<reference evidence="3" key="1">
    <citation type="submission" date="2015-11" db="EMBL/GenBank/DDBJ databases">
        <authorList>
            <person name="Holder M.E."/>
            <person name="Ajami N.J."/>
            <person name="Petrosino J.F."/>
        </authorList>
    </citation>
    <scope>NUCLEOTIDE SEQUENCE [LARGE SCALE GENOMIC DNA]</scope>
    <source>
        <strain evidence="3">F0113</strain>
    </source>
</reference>
<dbReference type="eggNOG" id="COG0526">
    <property type="taxonomic scope" value="Bacteria"/>
</dbReference>
<protein>
    <submittedName>
        <fullName evidence="2">AhpC/TSA family antioxidant</fullName>
    </submittedName>
</protein>
<evidence type="ECO:0000313" key="3">
    <source>
        <dbReference type="Proteomes" id="UP000056252"/>
    </source>
</evidence>
<accession>A0A0S2KNH4</accession>
<evidence type="ECO:0000313" key="2">
    <source>
        <dbReference type="EMBL" id="ALO49620.1"/>
    </source>
</evidence>
<dbReference type="Pfam" id="PF14289">
    <property type="entry name" value="DUF4369"/>
    <property type="match status" value="1"/>
</dbReference>